<comment type="caution">
    <text evidence="2">The sequence shown here is derived from an EMBL/GenBank/DDBJ whole genome shotgun (WGS) entry which is preliminary data.</text>
</comment>
<dbReference type="GO" id="GO:0005615">
    <property type="term" value="C:extracellular space"/>
    <property type="evidence" value="ECO:0007669"/>
    <property type="project" value="TreeGrafter"/>
</dbReference>
<evidence type="ECO:0000313" key="2">
    <source>
        <dbReference type="EMBL" id="OWF55015.1"/>
    </source>
</evidence>
<keyword evidence="3" id="KW-1185">Reference proteome</keyword>
<dbReference type="SUPFAM" id="SSF53649">
    <property type="entry name" value="Alkaline phosphatase-like"/>
    <property type="match status" value="1"/>
</dbReference>
<dbReference type="PANTHER" id="PTHR10974:SF1">
    <property type="entry name" value="FI08016P-RELATED"/>
    <property type="match status" value="1"/>
</dbReference>
<evidence type="ECO:0000256" key="1">
    <source>
        <dbReference type="SAM" id="Phobius"/>
    </source>
</evidence>
<gene>
    <name evidence="2" type="ORF">KP79_PYT09282</name>
</gene>
<dbReference type="InterPro" id="IPR017850">
    <property type="entry name" value="Alkaline_phosphatase_core_sf"/>
</dbReference>
<dbReference type="CDD" id="cd16021">
    <property type="entry name" value="ALP_like"/>
    <property type="match status" value="1"/>
</dbReference>
<dbReference type="Gene3D" id="3.40.720.10">
    <property type="entry name" value="Alkaline Phosphatase, subunit A"/>
    <property type="match status" value="1"/>
</dbReference>
<name>A0A210R287_MIZYE</name>
<dbReference type="PANTHER" id="PTHR10974">
    <property type="entry name" value="FI08016P-RELATED"/>
    <property type="match status" value="1"/>
</dbReference>
<dbReference type="Pfam" id="PF02995">
    <property type="entry name" value="DUF229"/>
    <property type="match status" value="1"/>
</dbReference>
<dbReference type="FunFam" id="3.40.720.10:FF:000017">
    <property type="entry name" value="Predicted protein"/>
    <property type="match status" value="1"/>
</dbReference>
<dbReference type="AlphaFoldDB" id="A0A210R287"/>
<keyword evidence="1" id="KW-0472">Membrane</keyword>
<feature type="transmembrane region" description="Helical" evidence="1">
    <location>
        <begin position="12"/>
        <end position="32"/>
    </location>
</feature>
<dbReference type="InterPro" id="IPR004245">
    <property type="entry name" value="DUF229"/>
</dbReference>
<dbReference type="Proteomes" id="UP000242188">
    <property type="component" value="Unassembled WGS sequence"/>
</dbReference>
<keyword evidence="1" id="KW-0812">Transmembrane</keyword>
<reference evidence="2 3" key="1">
    <citation type="journal article" date="2017" name="Nat. Ecol. Evol.">
        <title>Scallop genome provides insights into evolution of bilaterian karyotype and development.</title>
        <authorList>
            <person name="Wang S."/>
            <person name="Zhang J."/>
            <person name="Jiao W."/>
            <person name="Li J."/>
            <person name="Xun X."/>
            <person name="Sun Y."/>
            <person name="Guo X."/>
            <person name="Huan P."/>
            <person name="Dong B."/>
            <person name="Zhang L."/>
            <person name="Hu X."/>
            <person name="Sun X."/>
            <person name="Wang J."/>
            <person name="Zhao C."/>
            <person name="Wang Y."/>
            <person name="Wang D."/>
            <person name="Huang X."/>
            <person name="Wang R."/>
            <person name="Lv J."/>
            <person name="Li Y."/>
            <person name="Zhang Z."/>
            <person name="Liu B."/>
            <person name="Lu W."/>
            <person name="Hui Y."/>
            <person name="Liang J."/>
            <person name="Zhou Z."/>
            <person name="Hou R."/>
            <person name="Li X."/>
            <person name="Liu Y."/>
            <person name="Li H."/>
            <person name="Ning X."/>
            <person name="Lin Y."/>
            <person name="Zhao L."/>
            <person name="Xing Q."/>
            <person name="Dou J."/>
            <person name="Li Y."/>
            <person name="Mao J."/>
            <person name="Guo H."/>
            <person name="Dou H."/>
            <person name="Li T."/>
            <person name="Mu C."/>
            <person name="Jiang W."/>
            <person name="Fu Q."/>
            <person name="Fu X."/>
            <person name="Miao Y."/>
            <person name="Liu J."/>
            <person name="Yu Q."/>
            <person name="Li R."/>
            <person name="Liao H."/>
            <person name="Li X."/>
            <person name="Kong Y."/>
            <person name="Jiang Z."/>
            <person name="Chourrout D."/>
            <person name="Li R."/>
            <person name="Bao Z."/>
        </authorList>
    </citation>
    <scope>NUCLEOTIDE SEQUENCE [LARGE SCALE GENOMIC DNA]</scope>
    <source>
        <strain evidence="2 3">PY_sf001</strain>
    </source>
</reference>
<protein>
    <submittedName>
        <fullName evidence="2">Uncharacterized protein</fullName>
    </submittedName>
</protein>
<accession>A0A210R287</accession>
<organism evidence="2 3">
    <name type="scientific">Mizuhopecten yessoensis</name>
    <name type="common">Japanese scallop</name>
    <name type="synonym">Patinopecten yessoensis</name>
    <dbReference type="NCBI Taxonomy" id="6573"/>
    <lineage>
        <taxon>Eukaryota</taxon>
        <taxon>Metazoa</taxon>
        <taxon>Spiralia</taxon>
        <taxon>Lophotrochozoa</taxon>
        <taxon>Mollusca</taxon>
        <taxon>Bivalvia</taxon>
        <taxon>Autobranchia</taxon>
        <taxon>Pteriomorphia</taxon>
        <taxon>Pectinida</taxon>
        <taxon>Pectinoidea</taxon>
        <taxon>Pectinidae</taxon>
        <taxon>Mizuhopecten</taxon>
    </lineage>
</organism>
<sequence length="653" mass="75936">MARIQKLTKIPCKLCFCMVPVCSFACLVYYGLLLDLKYITDIKSDSRGRNYSNLSSFAGEFLYPKIHENVNYIVNTETCHIPDLDPYGASISKFIETEKHYVCRQSNLITYRKGFKIIVDKKVVNKYYRLFLKCSYQPYVKRIGKEIGKNVFLFDKFQNFTEFVNVTDEFCTICCFDKNDILLLKQQFAFVIRNATLIKIRKQVRQINKSKNAKSPMNVLMIALESTSRLNFIRQMNFTRRYLQSTMKAVELMGYNKLGLNTFPNMVAILLGITVDEMNDDNTFYDRYPFIWKDFMEAGYVTLMGEDTHDQSLFNYQRKGFKWTPVDYYMRPHVMALEQNSGSNKTWCSGNFLVLQSVLDKLVEFVASYRDVPHFAFTFIGKPSHDNSNRLGIVDLPLLRTLTDLNTRGLLDNTVLMIFGDHGSRYGKMRNTFQGRLEENLPAFYVFLPQWFRKTHSYLFENLKTNRKKLTSNFDVYATLQDILGLGRGHLSPKSSGKYGTSLLRNIRTKRTCADLKIPIFFCACQSFIETYSSESRIVHEIAQWVVKEINTILFKVSHLCSHLTLSVIRQAWRSVQRILRKKPNISPPTVDFVIQFNVFPSNAVFEATVRYVKQEFILLGDILRINKYVGQSNCVSGHKNALVLERYCYCLK</sequence>
<dbReference type="STRING" id="6573.A0A210R287"/>
<evidence type="ECO:0000313" key="3">
    <source>
        <dbReference type="Proteomes" id="UP000242188"/>
    </source>
</evidence>
<keyword evidence="1" id="KW-1133">Transmembrane helix</keyword>
<proteinExistence type="predicted"/>
<dbReference type="EMBL" id="NEDP02000790">
    <property type="protein sequence ID" value="OWF55015.1"/>
    <property type="molecule type" value="Genomic_DNA"/>
</dbReference>
<dbReference type="OrthoDB" id="413313at2759"/>